<evidence type="ECO:0000313" key="1">
    <source>
        <dbReference type="EMBL" id="MBW0523053.1"/>
    </source>
</evidence>
<name>A0A9Q3EK80_9BASI</name>
<organism evidence="1 2">
    <name type="scientific">Austropuccinia psidii MF-1</name>
    <dbReference type="NCBI Taxonomy" id="1389203"/>
    <lineage>
        <taxon>Eukaryota</taxon>
        <taxon>Fungi</taxon>
        <taxon>Dikarya</taxon>
        <taxon>Basidiomycota</taxon>
        <taxon>Pucciniomycotina</taxon>
        <taxon>Pucciniomycetes</taxon>
        <taxon>Pucciniales</taxon>
        <taxon>Sphaerophragmiaceae</taxon>
        <taxon>Austropuccinia</taxon>
    </lineage>
</organism>
<keyword evidence="2" id="KW-1185">Reference proteome</keyword>
<accession>A0A9Q3EK80</accession>
<dbReference type="EMBL" id="AVOT02030006">
    <property type="protein sequence ID" value="MBW0523053.1"/>
    <property type="molecule type" value="Genomic_DNA"/>
</dbReference>
<evidence type="ECO:0000313" key="2">
    <source>
        <dbReference type="Proteomes" id="UP000765509"/>
    </source>
</evidence>
<dbReference type="AlphaFoldDB" id="A0A9Q3EK80"/>
<proteinExistence type="predicted"/>
<sequence length="86" mass="10258">MVTSQQLKPVLSSSRRREYSFLLPFPAGQLFQQREHWPIWVARKDPNMENDFQDSVDRFSRRFDRTSRELITNANDRMIPTIASEN</sequence>
<comment type="caution">
    <text evidence="1">The sequence shown here is derived from an EMBL/GenBank/DDBJ whole genome shotgun (WGS) entry which is preliminary data.</text>
</comment>
<reference evidence="1" key="1">
    <citation type="submission" date="2021-03" db="EMBL/GenBank/DDBJ databases">
        <title>Draft genome sequence of rust myrtle Austropuccinia psidii MF-1, a brazilian biotype.</title>
        <authorList>
            <person name="Quecine M.C."/>
            <person name="Pachon D.M.R."/>
            <person name="Bonatelli M.L."/>
            <person name="Correr F.H."/>
            <person name="Franceschini L.M."/>
            <person name="Leite T.F."/>
            <person name="Margarido G.R.A."/>
            <person name="Almeida C.A."/>
            <person name="Ferrarezi J.A."/>
            <person name="Labate C.A."/>
        </authorList>
    </citation>
    <scope>NUCLEOTIDE SEQUENCE</scope>
    <source>
        <strain evidence="1">MF-1</strain>
    </source>
</reference>
<gene>
    <name evidence="1" type="ORF">O181_062768</name>
</gene>
<protein>
    <submittedName>
        <fullName evidence="1">Uncharacterized protein</fullName>
    </submittedName>
</protein>
<dbReference type="Proteomes" id="UP000765509">
    <property type="component" value="Unassembled WGS sequence"/>
</dbReference>